<evidence type="ECO:0000256" key="7">
    <source>
        <dbReference type="ARBA" id="ARBA00023277"/>
    </source>
</evidence>
<dbReference type="SUPFAM" id="SSF51445">
    <property type="entry name" value="(Trans)glycosidases"/>
    <property type="match status" value="1"/>
</dbReference>
<keyword evidence="6" id="KW-0378">Hydrolase</keyword>
<dbReference type="SMART" id="SM00633">
    <property type="entry name" value="Glyco_10"/>
    <property type="match status" value="1"/>
</dbReference>
<evidence type="ECO:0000313" key="12">
    <source>
        <dbReference type="Proteomes" id="UP001500221"/>
    </source>
</evidence>
<feature type="domain" description="GH10" evidence="10">
    <location>
        <begin position="43"/>
        <end position="383"/>
    </location>
</feature>
<dbReference type="InterPro" id="IPR001000">
    <property type="entry name" value="GH10_dom"/>
</dbReference>
<dbReference type="InterPro" id="IPR044846">
    <property type="entry name" value="GH10"/>
</dbReference>
<proteinExistence type="inferred from homology"/>
<dbReference type="InterPro" id="IPR006311">
    <property type="entry name" value="TAT_signal"/>
</dbReference>
<keyword evidence="9" id="KW-0624">Polysaccharide degradation</keyword>
<evidence type="ECO:0000256" key="3">
    <source>
        <dbReference type="ARBA" id="ARBA00012590"/>
    </source>
</evidence>
<sequence>MTESATHLDRRSVLLGAAGAAAGLAAVGTPGLAEAAVDADRAATWRPPLWRQAARKGLVFGSSIATWQLDQGYSTLHGREAGLLFTEDDLLWYQLKPGPDAKLNFKPGDQIVDVAEQNDQLVLAAHLAWDEGFGEGWGDDDLWNLSTKDAKKLLYGVIRREVSHYKGRVNGWIVANEVSDPEEADKYGFRTNVPWYSTIGRGYVAESFHLAKEHDPKALRLINEFGFETVNEYGDRPEARRKAYLKVIDRLLDQNVPLQAVGIQGHLLADGFHRKFHEKGYRAFLQEIADRGLPILITELDVLDEGLPKAMGPRDRKVADVYRHYLDVTLDVRAVKAVIAFGLSDRYTWLDEDQPRADGTHRRPLAFDRSMRPKPAYWAISRAFKNAPKRQQLWKLKK</sequence>
<comment type="catalytic activity">
    <reaction evidence="1">
        <text>Endohydrolysis of (1-&gt;4)-beta-D-xylosidic linkages in xylans.</text>
        <dbReference type="EC" id="3.2.1.8"/>
    </reaction>
</comment>
<evidence type="ECO:0000256" key="6">
    <source>
        <dbReference type="ARBA" id="ARBA00022801"/>
    </source>
</evidence>
<evidence type="ECO:0000313" key="11">
    <source>
        <dbReference type="EMBL" id="GAA5145485.1"/>
    </source>
</evidence>
<organism evidence="11 12">
    <name type="scientific">Nocardioides marinquilinus</name>
    <dbReference type="NCBI Taxonomy" id="1210400"/>
    <lineage>
        <taxon>Bacteria</taxon>
        <taxon>Bacillati</taxon>
        <taxon>Actinomycetota</taxon>
        <taxon>Actinomycetes</taxon>
        <taxon>Propionibacteriales</taxon>
        <taxon>Nocardioidaceae</taxon>
        <taxon>Nocardioides</taxon>
    </lineage>
</organism>
<dbReference type="PANTHER" id="PTHR31490">
    <property type="entry name" value="GLYCOSYL HYDROLASE"/>
    <property type="match status" value="1"/>
</dbReference>
<dbReference type="Gene3D" id="3.20.20.80">
    <property type="entry name" value="Glycosidases"/>
    <property type="match status" value="1"/>
</dbReference>
<evidence type="ECO:0000256" key="1">
    <source>
        <dbReference type="ARBA" id="ARBA00000681"/>
    </source>
</evidence>
<evidence type="ECO:0000256" key="4">
    <source>
        <dbReference type="ARBA" id="ARBA00022651"/>
    </source>
</evidence>
<keyword evidence="5" id="KW-0732">Signal</keyword>
<dbReference type="PROSITE" id="PS51760">
    <property type="entry name" value="GH10_2"/>
    <property type="match status" value="1"/>
</dbReference>
<dbReference type="EC" id="3.2.1.8" evidence="3"/>
<dbReference type="RefSeq" id="WP_345456393.1">
    <property type="nucleotide sequence ID" value="NZ_BAABKG010000002.1"/>
</dbReference>
<comment type="similarity">
    <text evidence="2">Belongs to the glycosyl hydrolase 10 (cellulase F) family.</text>
</comment>
<keyword evidence="12" id="KW-1185">Reference proteome</keyword>
<keyword evidence="7" id="KW-0119">Carbohydrate metabolism</keyword>
<keyword evidence="8" id="KW-0326">Glycosidase</keyword>
<evidence type="ECO:0000256" key="8">
    <source>
        <dbReference type="ARBA" id="ARBA00023295"/>
    </source>
</evidence>
<evidence type="ECO:0000256" key="2">
    <source>
        <dbReference type="ARBA" id="ARBA00007495"/>
    </source>
</evidence>
<comment type="caution">
    <text evidence="11">The sequence shown here is derived from an EMBL/GenBank/DDBJ whole genome shotgun (WGS) entry which is preliminary data.</text>
</comment>
<dbReference type="Proteomes" id="UP001500221">
    <property type="component" value="Unassembled WGS sequence"/>
</dbReference>
<protein>
    <recommendedName>
        <fullName evidence="3">endo-1,4-beta-xylanase</fullName>
        <ecNumber evidence="3">3.2.1.8</ecNumber>
    </recommendedName>
</protein>
<reference evidence="12" key="1">
    <citation type="journal article" date="2019" name="Int. J. Syst. Evol. Microbiol.">
        <title>The Global Catalogue of Microorganisms (GCM) 10K type strain sequencing project: providing services to taxonomists for standard genome sequencing and annotation.</title>
        <authorList>
            <consortium name="The Broad Institute Genomics Platform"/>
            <consortium name="The Broad Institute Genome Sequencing Center for Infectious Disease"/>
            <person name="Wu L."/>
            <person name="Ma J."/>
        </authorList>
    </citation>
    <scope>NUCLEOTIDE SEQUENCE [LARGE SCALE GENOMIC DNA]</scope>
    <source>
        <strain evidence="12">JCM 18459</strain>
    </source>
</reference>
<keyword evidence="4" id="KW-0858">Xylan degradation</keyword>
<dbReference type="PANTHER" id="PTHR31490:SF88">
    <property type="entry name" value="BETA-XYLANASE"/>
    <property type="match status" value="1"/>
</dbReference>
<dbReference type="PROSITE" id="PS51318">
    <property type="entry name" value="TAT"/>
    <property type="match status" value="1"/>
</dbReference>
<dbReference type="InterPro" id="IPR017853">
    <property type="entry name" value="GH"/>
</dbReference>
<gene>
    <name evidence="11" type="ORF">GCM10023340_14900</name>
</gene>
<name>A0ABP9PF86_9ACTN</name>
<dbReference type="Pfam" id="PF00331">
    <property type="entry name" value="Glyco_hydro_10"/>
    <property type="match status" value="1"/>
</dbReference>
<dbReference type="EMBL" id="BAABKG010000002">
    <property type="protein sequence ID" value="GAA5145485.1"/>
    <property type="molecule type" value="Genomic_DNA"/>
</dbReference>
<evidence type="ECO:0000256" key="5">
    <source>
        <dbReference type="ARBA" id="ARBA00022729"/>
    </source>
</evidence>
<evidence type="ECO:0000256" key="9">
    <source>
        <dbReference type="ARBA" id="ARBA00023326"/>
    </source>
</evidence>
<evidence type="ECO:0000259" key="10">
    <source>
        <dbReference type="PROSITE" id="PS51760"/>
    </source>
</evidence>
<accession>A0ABP9PF86</accession>